<keyword evidence="6 8" id="KW-1133">Transmembrane helix</keyword>
<feature type="transmembrane region" description="Helical" evidence="8">
    <location>
        <begin position="247"/>
        <end position="267"/>
    </location>
</feature>
<evidence type="ECO:0000256" key="3">
    <source>
        <dbReference type="ARBA" id="ARBA00022448"/>
    </source>
</evidence>
<accession>A0A1D2LAU8</accession>
<dbReference type="PANTHER" id="PTHR46494:SF2">
    <property type="entry name" value="MAGNESIUM TRANSPORT PROTEIN CORA"/>
    <property type="match status" value="1"/>
</dbReference>
<dbReference type="Pfam" id="PF01544">
    <property type="entry name" value="CorA"/>
    <property type="match status" value="1"/>
</dbReference>
<evidence type="ECO:0000256" key="8">
    <source>
        <dbReference type="SAM" id="Phobius"/>
    </source>
</evidence>
<dbReference type="PANTHER" id="PTHR46494">
    <property type="entry name" value="CORA FAMILY METAL ION TRANSPORTER (EUROFUNG)"/>
    <property type="match status" value="1"/>
</dbReference>
<evidence type="ECO:0000256" key="1">
    <source>
        <dbReference type="ARBA" id="ARBA00004651"/>
    </source>
</evidence>
<dbReference type="GO" id="GO:0005886">
    <property type="term" value="C:plasma membrane"/>
    <property type="evidence" value="ECO:0007669"/>
    <property type="project" value="UniProtKB-SubCell"/>
</dbReference>
<dbReference type="Gene3D" id="1.20.58.340">
    <property type="entry name" value="Magnesium transport protein CorA, transmembrane region"/>
    <property type="match status" value="2"/>
</dbReference>
<keyword evidence="4" id="KW-1003">Cell membrane</keyword>
<feature type="transmembrane region" description="Helical" evidence="8">
    <location>
        <begin position="279"/>
        <end position="300"/>
    </location>
</feature>
<evidence type="ECO:0008006" key="11">
    <source>
        <dbReference type="Google" id="ProtNLM"/>
    </source>
</evidence>
<keyword evidence="10" id="KW-1185">Reference proteome</keyword>
<dbReference type="SUPFAM" id="SSF143865">
    <property type="entry name" value="CorA soluble domain-like"/>
    <property type="match status" value="1"/>
</dbReference>
<evidence type="ECO:0000256" key="6">
    <source>
        <dbReference type="ARBA" id="ARBA00022989"/>
    </source>
</evidence>
<comment type="subcellular location">
    <subcellularLocation>
        <location evidence="1">Cell membrane</location>
        <topology evidence="1">Multi-pass membrane protein</topology>
    </subcellularLocation>
</comment>
<dbReference type="KEGG" id="bths:CNY62_10165"/>
<reference evidence="9 10" key="1">
    <citation type="submission" date="2017-09" db="EMBL/GenBank/DDBJ databases">
        <title>Complete Genome Sequences of Two Strains of the Meat Spoilage Bacterium Brochothrix thermosphacta Isolated from Ground Chicken.</title>
        <authorList>
            <person name="Paoli G.C."/>
            <person name="Wijey C."/>
            <person name="Chen C.-Y."/>
            <person name="Nguyen L."/>
            <person name="Yan X."/>
            <person name="Irwin P.L."/>
        </authorList>
    </citation>
    <scope>NUCLEOTIDE SEQUENCE [LARGE SCALE GENOMIC DNA]</scope>
    <source>
        <strain evidence="9 10">BI</strain>
    </source>
</reference>
<dbReference type="GO" id="GO:0015087">
    <property type="term" value="F:cobalt ion transmembrane transporter activity"/>
    <property type="evidence" value="ECO:0007669"/>
    <property type="project" value="TreeGrafter"/>
</dbReference>
<evidence type="ECO:0000313" key="9">
    <source>
        <dbReference type="EMBL" id="ATF26719.1"/>
    </source>
</evidence>
<dbReference type="GO" id="GO:0000287">
    <property type="term" value="F:magnesium ion binding"/>
    <property type="evidence" value="ECO:0007669"/>
    <property type="project" value="TreeGrafter"/>
</dbReference>
<protein>
    <recommendedName>
        <fullName evidence="11">Magnesium transporter CorA</fullName>
    </recommendedName>
</protein>
<evidence type="ECO:0000256" key="7">
    <source>
        <dbReference type="ARBA" id="ARBA00023136"/>
    </source>
</evidence>
<dbReference type="OrthoDB" id="9803416at2"/>
<evidence type="ECO:0000313" key="10">
    <source>
        <dbReference type="Proteomes" id="UP000243591"/>
    </source>
</evidence>
<proteinExistence type="inferred from homology"/>
<keyword evidence="3" id="KW-0813">Transport</keyword>
<gene>
    <name evidence="9" type="ORF">CNY62_10165</name>
</gene>
<evidence type="ECO:0000256" key="4">
    <source>
        <dbReference type="ARBA" id="ARBA00022475"/>
    </source>
</evidence>
<dbReference type="GeneID" id="66536560"/>
<evidence type="ECO:0000256" key="5">
    <source>
        <dbReference type="ARBA" id="ARBA00022692"/>
    </source>
</evidence>
<name>A0A1D2LAU8_BROTH</name>
<dbReference type="EMBL" id="CP023483">
    <property type="protein sequence ID" value="ATF26719.1"/>
    <property type="molecule type" value="Genomic_DNA"/>
</dbReference>
<dbReference type="STRING" id="2756.BFR44_10650"/>
<dbReference type="InterPro" id="IPR045863">
    <property type="entry name" value="CorA_TM1_TM2"/>
</dbReference>
<dbReference type="AlphaFoldDB" id="A0A1D2LAU8"/>
<dbReference type="GO" id="GO:0050897">
    <property type="term" value="F:cobalt ion binding"/>
    <property type="evidence" value="ECO:0007669"/>
    <property type="project" value="TreeGrafter"/>
</dbReference>
<dbReference type="SUPFAM" id="SSF144083">
    <property type="entry name" value="Magnesium transport protein CorA, transmembrane region"/>
    <property type="match status" value="1"/>
</dbReference>
<comment type="similarity">
    <text evidence="2">Belongs to the CorA metal ion transporter (MIT) (TC 1.A.35) family.</text>
</comment>
<dbReference type="RefSeq" id="WP_069118826.1">
    <property type="nucleotide sequence ID" value="NZ_CBCPHX010000010.1"/>
</dbReference>
<organism evidence="9 10">
    <name type="scientific">Brochothrix thermosphacta</name>
    <name type="common">Microbacterium thermosphactum</name>
    <dbReference type="NCBI Taxonomy" id="2756"/>
    <lineage>
        <taxon>Bacteria</taxon>
        <taxon>Bacillati</taxon>
        <taxon>Bacillota</taxon>
        <taxon>Bacilli</taxon>
        <taxon>Bacillales</taxon>
        <taxon>Listeriaceae</taxon>
        <taxon>Brochothrix</taxon>
    </lineage>
</organism>
<evidence type="ECO:0000256" key="2">
    <source>
        <dbReference type="ARBA" id="ARBA00009765"/>
    </source>
</evidence>
<keyword evidence="7 8" id="KW-0472">Membrane</keyword>
<dbReference type="Proteomes" id="UP000243591">
    <property type="component" value="Chromosome"/>
</dbReference>
<dbReference type="InterPro" id="IPR045861">
    <property type="entry name" value="CorA_cytoplasmic_dom"/>
</dbReference>
<dbReference type="GO" id="GO:0015095">
    <property type="term" value="F:magnesium ion transmembrane transporter activity"/>
    <property type="evidence" value="ECO:0007669"/>
    <property type="project" value="TreeGrafter"/>
</dbReference>
<dbReference type="InterPro" id="IPR002523">
    <property type="entry name" value="MgTranspt_CorA/ZnTranspt_ZntB"/>
</dbReference>
<sequence length="312" mass="36427">MKPAFIETVSCGNWQFHYCLLNEPSDFSKIANVFPQYTPFIEESALLTDTNYLHVTNDFIAPEKNCMIGSFHYITKTSSQSNLLAHFYVDQYQLLLTDLNIPDLTGHSLATTVAILKSFETPIEALYFLLTKTLNPLLSEIDHFERSVVTAEKRHYDKFKQKQVQQLFNWRSDLLRLRHLTLPLQEIKLATEEIYTNNHLQKHAIHSFNKRFERTTDLLNQYEKQLSSMLDLSTTFASYRGNEIMNALTMFTVLTTPVIVFGAIWGMNFRVMPELYLKYGYLYSLLLILFFTGLVALWLYRKGWLGNKKNKK</sequence>
<keyword evidence="5 8" id="KW-0812">Transmembrane</keyword>